<name>R0KSN2_EXST2</name>
<reference evidence="2 3" key="1">
    <citation type="journal article" date="2012" name="PLoS Pathog.">
        <title>Diverse lifestyles and strategies of plant pathogenesis encoded in the genomes of eighteen Dothideomycetes fungi.</title>
        <authorList>
            <person name="Ohm R.A."/>
            <person name="Feau N."/>
            <person name="Henrissat B."/>
            <person name="Schoch C.L."/>
            <person name="Horwitz B.A."/>
            <person name="Barry K.W."/>
            <person name="Condon B.J."/>
            <person name="Copeland A.C."/>
            <person name="Dhillon B."/>
            <person name="Glaser F."/>
            <person name="Hesse C.N."/>
            <person name="Kosti I."/>
            <person name="LaButti K."/>
            <person name="Lindquist E.A."/>
            <person name="Lucas S."/>
            <person name="Salamov A.A."/>
            <person name="Bradshaw R.E."/>
            <person name="Ciuffetti L."/>
            <person name="Hamelin R.C."/>
            <person name="Kema G.H.J."/>
            <person name="Lawrence C."/>
            <person name="Scott J.A."/>
            <person name="Spatafora J.W."/>
            <person name="Turgeon B.G."/>
            <person name="de Wit P.J.G.M."/>
            <person name="Zhong S."/>
            <person name="Goodwin S.B."/>
            <person name="Grigoriev I.V."/>
        </authorList>
    </citation>
    <scope>NUCLEOTIDE SEQUENCE [LARGE SCALE GENOMIC DNA]</scope>
    <source>
        <strain evidence="3">28A</strain>
    </source>
</reference>
<organism evidence="2 3">
    <name type="scientific">Exserohilum turcicum (strain 28A)</name>
    <name type="common">Northern leaf blight fungus</name>
    <name type="synonym">Setosphaeria turcica</name>
    <dbReference type="NCBI Taxonomy" id="671987"/>
    <lineage>
        <taxon>Eukaryota</taxon>
        <taxon>Fungi</taxon>
        <taxon>Dikarya</taxon>
        <taxon>Ascomycota</taxon>
        <taxon>Pezizomycotina</taxon>
        <taxon>Dothideomycetes</taxon>
        <taxon>Pleosporomycetidae</taxon>
        <taxon>Pleosporales</taxon>
        <taxon>Pleosporineae</taxon>
        <taxon>Pleosporaceae</taxon>
        <taxon>Exserohilum</taxon>
    </lineage>
</organism>
<feature type="compositionally biased region" description="Basic and acidic residues" evidence="1">
    <location>
        <begin position="64"/>
        <end position="77"/>
    </location>
</feature>
<evidence type="ECO:0000313" key="3">
    <source>
        <dbReference type="Proteomes" id="UP000016935"/>
    </source>
</evidence>
<evidence type="ECO:0000256" key="1">
    <source>
        <dbReference type="SAM" id="MobiDB-lite"/>
    </source>
</evidence>
<feature type="region of interest" description="Disordered" evidence="1">
    <location>
        <begin position="1"/>
        <end position="27"/>
    </location>
</feature>
<feature type="region of interest" description="Disordered" evidence="1">
    <location>
        <begin position="52"/>
        <end position="111"/>
    </location>
</feature>
<sequence length="111" mass="12064">MAQRSPWRLGPGGAQPCPRAGRSPPRRSIRFYAMRAMRHSPMASHCAKAKAVSRHCSGGSTSTEARRALPAAEREALHSALQFQDAPADDVPNDTDTARPGSWRAEGLMRL</sequence>
<keyword evidence="3" id="KW-1185">Reference proteome</keyword>
<dbReference type="Proteomes" id="UP000016935">
    <property type="component" value="Unassembled WGS sequence"/>
</dbReference>
<proteinExistence type="predicted"/>
<dbReference type="EMBL" id="KB908481">
    <property type="protein sequence ID" value="EOA91979.1"/>
    <property type="molecule type" value="Genomic_DNA"/>
</dbReference>
<dbReference type="RefSeq" id="XP_008020967.1">
    <property type="nucleotide sequence ID" value="XM_008022776.1"/>
</dbReference>
<accession>R0KSN2</accession>
<reference evidence="2 3" key="2">
    <citation type="journal article" date="2013" name="PLoS Genet.">
        <title>Comparative genome structure, secondary metabolite, and effector coding capacity across Cochliobolus pathogens.</title>
        <authorList>
            <person name="Condon B.J."/>
            <person name="Leng Y."/>
            <person name="Wu D."/>
            <person name="Bushley K.E."/>
            <person name="Ohm R.A."/>
            <person name="Otillar R."/>
            <person name="Martin J."/>
            <person name="Schackwitz W."/>
            <person name="Grimwood J."/>
            <person name="MohdZainudin N."/>
            <person name="Xue C."/>
            <person name="Wang R."/>
            <person name="Manning V.A."/>
            <person name="Dhillon B."/>
            <person name="Tu Z.J."/>
            <person name="Steffenson B.J."/>
            <person name="Salamov A."/>
            <person name="Sun H."/>
            <person name="Lowry S."/>
            <person name="LaButti K."/>
            <person name="Han J."/>
            <person name="Copeland A."/>
            <person name="Lindquist E."/>
            <person name="Barry K."/>
            <person name="Schmutz J."/>
            <person name="Baker S.E."/>
            <person name="Ciuffetti L.M."/>
            <person name="Grigoriev I.V."/>
            <person name="Zhong S."/>
            <person name="Turgeon B.G."/>
        </authorList>
    </citation>
    <scope>NUCLEOTIDE SEQUENCE [LARGE SCALE GENOMIC DNA]</scope>
    <source>
        <strain evidence="3">28A</strain>
    </source>
</reference>
<dbReference type="AlphaFoldDB" id="R0KSN2"/>
<dbReference type="HOGENOM" id="CLU_2159982_0_0_1"/>
<evidence type="ECO:0000313" key="2">
    <source>
        <dbReference type="EMBL" id="EOA91979.1"/>
    </source>
</evidence>
<dbReference type="GeneID" id="19398419"/>
<protein>
    <submittedName>
        <fullName evidence="2">Uncharacterized protein</fullName>
    </submittedName>
</protein>
<gene>
    <name evidence="2" type="ORF">SETTUDRAFT_162525</name>
</gene>